<dbReference type="AlphaFoldDB" id="A0AA35R7C4"/>
<dbReference type="SUPFAM" id="SSF74942">
    <property type="entry name" value="YhbC-like, C-terminal domain"/>
    <property type="match status" value="1"/>
</dbReference>
<evidence type="ECO:0000256" key="2">
    <source>
        <dbReference type="ARBA" id="ARBA00022517"/>
    </source>
</evidence>
<dbReference type="GO" id="GO:0000028">
    <property type="term" value="P:ribosomal small subunit assembly"/>
    <property type="evidence" value="ECO:0007669"/>
    <property type="project" value="TreeGrafter"/>
</dbReference>
<dbReference type="HAMAP" id="MF_01077">
    <property type="entry name" value="RimP"/>
    <property type="match status" value="1"/>
</dbReference>
<dbReference type="Gene3D" id="3.30.300.70">
    <property type="entry name" value="RimP-like superfamily, N-terminal"/>
    <property type="match status" value="1"/>
</dbReference>
<proteinExistence type="inferred from homology"/>
<dbReference type="Proteomes" id="UP001174909">
    <property type="component" value="Unassembled WGS sequence"/>
</dbReference>
<dbReference type="CDD" id="cd01734">
    <property type="entry name" value="YlxS_C"/>
    <property type="match status" value="1"/>
</dbReference>
<dbReference type="InterPro" id="IPR028989">
    <property type="entry name" value="RimP_N"/>
</dbReference>
<dbReference type="SUPFAM" id="SSF75420">
    <property type="entry name" value="YhbC-like, N-terminal domain"/>
    <property type="match status" value="1"/>
</dbReference>
<dbReference type="Pfam" id="PF17384">
    <property type="entry name" value="DUF150_C"/>
    <property type="match status" value="1"/>
</dbReference>
<sequence>MGYEVVRIRLGGGMQTVLQVMIERADRVPLTVDDCAAASRAISAQFENDNLPAADYTLEVSSPGIDRPLVRLADFARFAGFEAKVEMSEPLEGRRRFRGRLQGAGDGCVRMTVDDHDVSLPYDMIRAAKLVLTDELLAASQAAERL</sequence>
<evidence type="ECO:0000313" key="5">
    <source>
        <dbReference type="EMBL" id="CAI8005884.1"/>
    </source>
</evidence>
<dbReference type="PANTHER" id="PTHR33867">
    <property type="entry name" value="RIBOSOME MATURATION FACTOR RIMP"/>
    <property type="match status" value="1"/>
</dbReference>
<organism evidence="5 6">
    <name type="scientific">Geodia barretti</name>
    <name type="common">Barrett's horny sponge</name>
    <dbReference type="NCBI Taxonomy" id="519541"/>
    <lineage>
        <taxon>Eukaryota</taxon>
        <taxon>Metazoa</taxon>
        <taxon>Porifera</taxon>
        <taxon>Demospongiae</taxon>
        <taxon>Heteroscleromorpha</taxon>
        <taxon>Tetractinellida</taxon>
        <taxon>Astrophorina</taxon>
        <taxon>Geodiidae</taxon>
        <taxon>Geodia</taxon>
    </lineage>
</organism>
<dbReference type="InterPro" id="IPR036847">
    <property type="entry name" value="RimP_C_sf"/>
</dbReference>
<dbReference type="GO" id="GO:0005829">
    <property type="term" value="C:cytosol"/>
    <property type="evidence" value="ECO:0007669"/>
    <property type="project" value="TreeGrafter"/>
</dbReference>
<comment type="caution">
    <text evidence="5">The sequence shown here is derived from an EMBL/GenBank/DDBJ whole genome shotgun (WGS) entry which is preliminary data.</text>
</comment>
<feature type="domain" description="Ribosome maturation factor RimP C-terminal" evidence="4">
    <location>
        <begin position="69"/>
        <end position="133"/>
    </location>
</feature>
<evidence type="ECO:0000256" key="1">
    <source>
        <dbReference type="ARBA" id="ARBA00022490"/>
    </source>
</evidence>
<name>A0AA35R7C4_GEOBA</name>
<dbReference type="Pfam" id="PF02576">
    <property type="entry name" value="RimP_N"/>
    <property type="match status" value="1"/>
</dbReference>
<keyword evidence="2" id="KW-0690">Ribosome biogenesis</keyword>
<accession>A0AA35R7C4</accession>
<dbReference type="GO" id="GO:0006412">
    <property type="term" value="P:translation"/>
    <property type="evidence" value="ECO:0007669"/>
    <property type="project" value="TreeGrafter"/>
</dbReference>
<dbReference type="InterPro" id="IPR003728">
    <property type="entry name" value="Ribosome_maturation_RimP"/>
</dbReference>
<dbReference type="EMBL" id="CASHTH010000643">
    <property type="protein sequence ID" value="CAI8005884.1"/>
    <property type="molecule type" value="Genomic_DNA"/>
</dbReference>
<keyword evidence="1" id="KW-0963">Cytoplasm</keyword>
<evidence type="ECO:0000259" key="3">
    <source>
        <dbReference type="Pfam" id="PF02576"/>
    </source>
</evidence>
<feature type="domain" description="Ribosome maturation factor RimP N-terminal" evidence="3">
    <location>
        <begin position="1"/>
        <end position="66"/>
    </location>
</feature>
<dbReference type="InterPro" id="IPR028998">
    <property type="entry name" value="RimP_C"/>
</dbReference>
<gene>
    <name evidence="5" type="ORF">GBAR_LOCUS4465</name>
</gene>
<reference evidence="5" key="1">
    <citation type="submission" date="2023-03" db="EMBL/GenBank/DDBJ databases">
        <authorList>
            <person name="Steffen K."/>
            <person name="Cardenas P."/>
        </authorList>
    </citation>
    <scope>NUCLEOTIDE SEQUENCE</scope>
</reference>
<protein>
    <submittedName>
        <fullName evidence="5">Ribosome maturation factor RimP</fullName>
    </submittedName>
</protein>
<evidence type="ECO:0000313" key="6">
    <source>
        <dbReference type="Proteomes" id="UP001174909"/>
    </source>
</evidence>
<dbReference type="Gene3D" id="2.30.30.180">
    <property type="entry name" value="Ribosome maturation factor RimP, C-terminal domain"/>
    <property type="match status" value="1"/>
</dbReference>
<dbReference type="InterPro" id="IPR035956">
    <property type="entry name" value="RimP_N_sf"/>
</dbReference>
<evidence type="ECO:0000259" key="4">
    <source>
        <dbReference type="Pfam" id="PF17384"/>
    </source>
</evidence>
<dbReference type="PANTHER" id="PTHR33867:SF1">
    <property type="entry name" value="RIBOSOME MATURATION FACTOR RIMP"/>
    <property type="match status" value="1"/>
</dbReference>
<keyword evidence="6" id="KW-1185">Reference proteome</keyword>